<evidence type="ECO:0000256" key="1">
    <source>
        <dbReference type="SAM" id="MobiDB-lite"/>
    </source>
</evidence>
<keyword evidence="3" id="KW-1185">Reference proteome</keyword>
<dbReference type="Pfam" id="PF14140">
    <property type="entry name" value="YpzI"/>
    <property type="match status" value="1"/>
</dbReference>
<dbReference type="EMBL" id="CVRB01000004">
    <property type="protein sequence ID" value="CRK83939.1"/>
    <property type="molecule type" value="Genomic_DNA"/>
</dbReference>
<dbReference type="OrthoDB" id="2692085at2"/>
<sequence>MGKDRQEKKLKASRRVESDRDQALHYPGSSKLSGPEEARGLNDSK</sequence>
<feature type="region of interest" description="Disordered" evidence="1">
    <location>
        <begin position="1"/>
        <end position="45"/>
    </location>
</feature>
<organism evidence="2 3">
    <name type="scientific">Neobacillus massiliamazoniensis</name>
    <dbReference type="NCBI Taxonomy" id="1499688"/>
    <lineage>
        <taxon>Bacteria</taxon>
        <taxon>Bacillati</taxon>
        <taxon>Bacillota</taxon>
        <taxon>Bacilli</taxon>
        <taxon>Bacillales</taxon>
        <taxon>Bacillaceae</taxon>
        <taxon>Neobacillus</taxon>
    </lineage>
</organism>
<evidence type="ECO:0008006" key="4">
    <source>
        <dbReference type="Google" id="ProtNLM"/>
    </source>
</evidence>
<dbReference type="Proteomes" id="UP000199087">
    <property type="component" value="Unassembled WGS sequence"/>
</dbReference>
<dbReference type="InterPro" id="IPR025414">
    <property type="entry name" value="YpzI-like"/>
</dbReference>
<proteinExistence type="predicted"/>
<protein>
    <recommendedName>
        <fullName evidence="4">YpzI family protein</fullName>
    </recommendedName>
</protein>
<name>A0A0U1P0Z9_9BACI</name>
<evidence type="ECO:0000313" key="3">
    <source>
        <dbReference type="Proteomes" id="UP000199087"/>
    </source>
</evidence>
<dbReference type="AlphaFoldDB" id="A0A0U1P0Z9"/>
<reference evidence="3" key="1">
    <citation type="submission" date="2015-05" db="EMBL/GenBank/DDBJ databases">
        <authorList>
            <person name="Urmite Genomes"/>
        </authorList>
    </citation>
    <scope>NUCLEOTIDE SEQUENCE [LARGE SCALE GENOMIC DNA]</scope>
    <source>
        <strain evidence="3">LF1</strain>
    </source>
</reference>
<gene>
    <name evidence="2" type="ORF">BN000_03937</name>
</gene>
<accession>A0A0U1P0Z9</accession>
<dbReference type="RefSeq" id="WP_090637129.1">
    <property type="nucleotide sequence ID" value="NZ_CVRB01000004.1"/>
</dbReference>
<feature type="compositionally biased region" description="Basic and acidic residues" evidence="1">
    <location>
        <begin position="34"/>
        <end position="45"/>
    </location>
</feature>
<evidence type="ECO:0000313" key="2">
    <source>
        <dbReference type="EMBL" id="CRK83939.1"/>
    </source>
</evidence>
<feature type="compositionally biased region" description="Basic and acidic residues" evidence="1">
    <location>
        <begin position="1"/>
        <end position="23"/>
    </location>
</feature>
<dbReference type="STRING" id="1499688.BN000_03937"/>